<evidence type="ECO:0000256" key="2">
    <source>
        <dbReference type="ARBA" id="ARBA00022801"/>
    </source>
</evidence>
<dbReference type="GO" id="GO:0005975">
    <property type="term" value="P:carbohydrate metabolic process"/>
    <property type="evidence" value="ECO:0007669"/>
    <property type="project" value="InterPro"/>
</dbReference>
<gene>
    <name evidence="7" type="ORF">RND81_04G242300</name>
</gene>
<feature type="signal peptide" evidence="6">
    <location>
        <begin position="1"/>
        <end position="29"/>
    </location>
</feature>
<accession>A0AAW1LPJ4</accession>
<dbReference type="Gene3D" id="3.20.20.80">
    <property type="entry name" value="Glycosidases"/>
    <property type="match status" value="1"/>
</dbReference>
<keyword evidence="2 5" id="KW-0378">Hydrolase</keyword>
<reference evidence="7" key="1">
    <citation type="submission" date="2024-03" db="EMBL/GenBank/DDBJ databases">
        <title>WGS assembly of Saponaria officinalis var. Norfolk2.</title>
        <authorList>
            <person name="Jenkins J."/>
            <person name="Shu S."/>
            <person name="Grimwood J."/>
            <person name="Barry K."/>
            <person name="Goodstein D."/>
            <person name="Schmutz J."/>
            <person name="Leebens-Mack J."/>
            <person name="Osbourn A."/>
        </authorList>
    </citation>
    <scope>NUCLEOTIDE SEQUENCE [LARGE SCALE GENOMIC DNA]</scope>
    <source>
        <strain evidence="7">JIC</strain>
    </source>
</reference>
<dbReference type="Pfam" id="PF00332">
    <property type="entry name" value="Glyco_hydro_17"/>
    <property type="match status" value="1"/>
</dbReference>
<dbReference type="GO" id="GO:0004553">
    <property type="term" value="F:hydrolase activity, hydrolyzing O-glycosyl compounds"/>
    <property type="evidence" value="ECO:0007669"/>
    <property type="project" value="InterPro"/>
</dbReference>
<dbReference type="Proteomes" id="UP001443914">
    <property type="component" value="Unassembled WGS sequence"/>
</dbReference>
<name>A0AAW1LPJ4_SAPOF</name>
<dbReference type="InterPro" id="IPR044965">
    <property type="entry name" value="Glyco_hydro_17_plant"/>
</dbReference>
<dbReference type="AlphaFoldDB" id="A0AAW1LPJ4"/>
<dbReference type="SUPFAM" id="SSF51445">
    <property type="entry name" value="(Trans)glycosidases"/>
    <property type="match status" value="1"/>
</dbReference>
<dbReference type="InterPro" id="IPR000490">
    <property type="entry name" value="Glyco_hydro_17"/>
</dbReference>
<protein>
    <submittedName>
        <fullName evidence="7">Uncharacterized protein</fullName>
    </submittedName>
</protein>
<dbReference type="PANTHER" id="PTHR32227">
    <property type="entry name" value="GLUCAN ENDO-1,3-BETA-GLUCOSIDASE BG1-RELATED-RELATED"/>
    <property type="match status" value="1"/>
</dbReference>
<keyword evidence="6" id="KW-0732">Signal</keyword>
<dbReference type="InterPro" id="IPR017853">
    <property type="entry name" value="GH"/>
</dbReference>
<comment type="caution">
    <text evidence="7">The sequence shown here is derived from an EMBL/GenBank/DDBJ whole genome shotgun (WGS) entry which is preliminary data.</text>
</comment>
<dbReference type="EMBL" id="JBDFQZ010000004">
    <property type="protein sequence ID" value="KAK9735974.1"/>
    <property type="molecule type" value="Genomic_DNA"/>
</dbReference>
<evidence type="ECO:0000256" key="5">
    <source>
        <dbReference type="RuleBase" id="RU004336"/>
    </source>
</evidence>
<keyword evidence="8" id="KW-1185">Reference proteome</keyword>
<evidence type="ECO:0000313" key="8">
    <source>
        <dbReference type="Proteomes" id="UP001443914"/>
    </source>
</evidence>
<evidence type="ECO:0000256" key="6">
    <source>
        <dbReference type="SAM" id="SignalP"/>
    </source>
</evidence>
<dbReference type="PROSITE" id="PS00587">
    <property type="entry name" value="GLYCOSYL_HYDROL_F17"/>
    <property type="match status" value="1"/>
</dbReference>
<evidence type="ECO:0000256" key="3">
    <source>
        <dbReference type="ARBA" id="ARBA00023295"/>
    </source>
</evidence>
<organism evidence="7 8">
    <name type="scientific">Saponaria officinalis</name>
    <name type="common">Common soapwort</name>
    <name type="synonym">Lychnis saponaria</name>
    <dbReference type="NCBI Taxonomy" id="3572"/>
    <lineage>
        <taxon>Eukaryota</taxon>
        <taxon>Viridiplantae</taxon>
        <taxon>Streptophyta</taxon>
        <taxon>Embryophyta</taxon>
        <taxon>Tracheophyta</taxon>
        <taxon>Spermatophyta</taxon>
        <taxon>Magnoliopsida</taxon>
        <taxon>eudicotyledons</taxon>
        <taxon>Gunneridae</taxon>
        <taxon>Pentapetalae</taxon>
        <taxon>Caryophyllales</taxon>
        <taxon>Caryophyllaceae</taxon>
        <taxon>Caryophylleae</taxon>
        <taxon>Saponaria</taxon>
    </lineage>
</organism>
<comment type="similarity">
    <text evidence="1 4">Belongs to the glycosyl hydrolase 17 family.</text>
</comment>
<evidence type="ECO:0000313" key="7">
    <source>
        <dbReference type="EMBL" id="KAK9735974.1"/>
    </source>
</evidence>
<sequence length="339" mass="36495">MATHRHVQIAAISLLVMALLMFSICPIEAQIGVCYGTLGNNLPTKQQVVNLFKSNGIGFMRIYSPDPTALQALQGSGIKLLLGIPNDQLQNLAQNPTQATQWVQSNVVPFASTIRYIAVGNEVQQPDKPFVLPAMRNVQNALNAANLAGQIKVSTAIYSAYITNSYPPSNGQFGDLSFMGPIVNFLKNNGSPLLVNIYPYFAYIGDKKDISLDYALFTSPGPVVTDNNGLKYQNLFDAMVDSVYAALAKAGGSDIPIVVSESGWPSNGGDSATIANAGAYYKNLVNHVKNGTPRKPGQIETYLFAMFDENQKGGAPTEQHFGLFSPNQQSKYSGLTLSS</sequence>
<evidence type="ECO:0000256" key="4">
    <source>
        <dbReference type="RuleBase" id="RU004335"/>
    </source>
</evidence>
<feature type="chain" id="PRO_5043609659" evidence="6">
    <location>
        <begin position="30"/>
        <end position="339"/>
    </location>
</feature>
<proteinExistence type="inferred from homology"/>
<keyword evidence="3 5" id="KW-0326">Glycosidase</keyword>
<dbReference type="FunFam" id="3.20.20.80:FF:000010">
    <property type="entry name" value="glucan endo-1,3-beta-glucosidase, basic"/>
    <property type="match status" value="1"/>
</dbReference>
<evidence type="ECO:0000256" key="1">
    <source>
        <dbReference type="ARBA" id="ARBA00008773"/>
    </source>
</evidence>